<gene>
    <name evidence="3" type="ORF">RhiirA1_421478</name>
</gene>
<sequence length="70" mass="8346">MPPVGESGREYIKDKKRKGEKKTPPHIHSRSHEYHMYTLSVTSVTRTTLILMLNFKFLALILFKHHKFFF</sequence>
<evidence type="ECO:0000313" key="4">
    <source>
        <dbReference type="Proteomes" id="UP000232688"/>
    </source>
</evidence>
<organism evidence="3 4">
    <name type="scientific">Rhizophagus irregularis</name>
    <dbReference type="NCBI Taxonomy" id="588596"/>
    <lineage>
        <taxon>Eukaryota</taxon>
        <taxon>Fungi</taxon>
        <taxon>Fungi incertae sedis</taxon>
        <taxon>Mucoromycota</taxon>
        <taxon>Glomeromycotina</taxon>
        <taxon>Glomeromycetes</taxon>
        <taxon>Glomerales</taxon>
        <taxon>Glomeraceae</taxon>
        <taxon>Rhizophagus</taxon>
    </lineage>
</organism>
<keyword evidence="2" id="KW-1133">Transmembrane helix</keyword>
<keyword evidence="2" id="KW-0472">Membrane</keyword>
<proteinExistence type="predicted"/>
<feature type="transmembrane region" description="Helical" evidence="2">
    <location>
        <begin position="44"/>
        <end position="63"/>
    </location>
</feature>
<evidence type="ECO:0000256" key="2">
    <source>
        <dbReference type="SAM" id="Phobius"/>
    </source>
</evidence>
<dbReference type="VEuPathDB" id="FungiDB:RhiirA1_421478"/>
<keyword evidence="2" id="KW-0812">Transmembrane</keyword>
<feature type="region of interest" description="Disordered" evidence="1">
    <location>
        <begin position="1"/>
        <end position="28"/>
    </location>
</feature>
<dbReference type="AlphaFoldDB" id="A0A2N0RMM7"/>
<accession>A0A2N0RMM7</accession>
<dbReference type="EMBL" id="LLXH01000626">
    <property type="protein sequence ID" value="PKC64553.1"/>
    <property type="molecule type" value="Genomic_DNA"/>
</dbReference>
<feature type="compositionally biased region" description="Basic residues" evidence="1">
    <location>
        <begin position="14"/>
        <end position="28"/>
    </location>
</feature>
<comment type="caution">
    <text evidence="3">The sequence shown here is derived from an EMBL/GenBank/DDBJ whole genome shotgun (WGS) entry which is preliminary data.</text>
</comment>
<name>A0A2N0RMM7_9GLOM</name>
<evidence type="ECO:0000256" key="1">
    <source>
        <dbReference type="SAM" id="MobiDB-lite"/>
    </source>
</evidence>
<dbReference type="Proteomes" id="UP000232688">
    <property type="component" value="Unassembled WGS sequence"/>
</dbReference>
<reference evidence="3 4" key="2">
    <citation type="submission" date="2017-10" db="EMBL/GenBank/DDBJ databases">
        <title>Genome analyses suggest a sexual origin of heterokaryosis in a supposedly ancient asexual fungus.</title>
        <authorList>
            <person name="Corradi N."/>
            <person name="Sedzielewska K."/>
            <person name="Noel J."/>
            <person name="Charron P."/>
            <person name="Farinelli L."/>
            <person name="Marton T."/>
            <person name="Kruger M."/>
            <person name="Pelin A."/>
            <person name="Brachmann A."/>
            <person name="Corradi N."/>
        </authorList>
    </citation>
    <scope>NUCLEOTIDE SEQUENCE [LARGE SCALE GENOMIC DNA]</scope>
    <source>
        <strain evidence="3 4">A1</strain>
    </source>
</reference>
<reference evidence="3 4" key="1">
    <citation type="submission" date="2017-10" db="EMBL/GenBank/DDBJ databases">
        <title>Extensive intraspecific genome diversity in a model arbuscular mycorrhizal fungus.</title>
        <authorList>
            <person name="Chen E.C.H."/>
            <person name="Morin E."/>
            <person name="Baudet D."/>
            <person name="Noel J."/>
            <person name="Ndikumana S."/>
            <person name="Charron P."/>
            <person name="St-Onge C."/>
            <person name="Giorgi J."/>
            <person name="Grigoriev I.V."/>
            <person name="Roux C."/>
            <person name="Martin F.M."/>
            <person name="Corradi N."/>
        </authorList>
    </citation>
    <scope>NUCLEOTIDE SEQUENCE [LARGE SCALE GENOMIC DNA]</scope>
    <source>
        <strain evidence="3 4">A1</strain>
    </source>
</reference>
<evidence type="ECO:0000313" key="3">
    <source>
        <dbReference type="EMBL" id="PKC64553.1"/>
    </source>
</evidence>
<protein>
    <submittedName>
        <fullName evidence="3">Uncharacterized protein</fullName>
    </submittedName>
</protein>